<proteinExistence type="predicted"/>
<organism evidence="1 2">
    <name type="scientific">Clostridium cibarium</name>
    <dbReference type="NCBI Taxonomy" id="2762247"/>
    <lineage>
        <taxon>Bacteria</taxon>
        <taxon>Bacillati</taxon>
        <taxon>Bacillota</taxon>
        <taxon>Clostridia</taxon>
        <taxon>Eubacteriales</taxon>
        <taxon>Clostridiaceae</taxon>
        <taxon>Clostridium</taxon>
    </lineage>
</organism>
<reference evidence="1 2" key="1">
    <citation type="submission" date="2020-08" db="EMBL/GenBank/DDBJ databases">
        <title>A Genomic Blueprint of the Chicken Gut Microbiome.</title>
        <authorList>
            <person name="Gilroy R."/>
            <person name="Ravi A."/>
            <person name="Getino M."/>
            <person name="Pursley I."/>
            <person name="Horton D.L."/>
            <person name="Alikhan N.-F."/>
            <person name="Baker D."/>
            <person name="Gharbi K."/>
            <person name="Hall N."/>
            <person name="Watson M."/>
            <person name="Adriaenssens E.M."/>
            <person name="Foster-Nyarko E."/>
            <person name="Jarju S."/>
            <person name="Secka A."/>
            <person name="Antonio M."/>
            <person name="Oren A."/>
            <person name="Chaudhuri R."/>
            <person name="La Ragione R.M."/>
            <person name="Hildebrand F."/>
            <person name="Pallen M.J."/>
        </authorList>
    </citation>
    <scope>NUCLEOTIDE SEQUENCE [LARGE SCALE GENOMIC DNA]</scope>
    <source>
        <strain evidence="1 2">Sa3CVN1</strain>
    </source>
</reference>
<dbReference type="Proteomes" id="UP000627781">
    <property type="component" value="Unassembled WGS sequence"/>
</dbReference>
<protein>
    <submittedName>
        <fullName evidence="1">Uncharacterized protein</fullName>
    </submittedName>
</protein>
<keyword evidence="2" id="KW-1185">Reference proteome</keyword>
<evidence type="ECO:0000313" key="1">
    <source>
        <dbReference type="EMBL" id="MBD7911472.1"/>
    </source>
</evidence>
<comment type="caution">
    <text evidence="1">The sequence shown here is derived from an EMBL/GenBank/DDBJ whole genome shotgun (WGS) entry which is preliminary data.</text>
</comment>
<dbReference type="RefSeq" id="WP_191768408.1">
    <property type="nucleotide sequence ID" value="NZ_JACSRA010000011.1"/>
</dbReference>
<gene>
    <name evidence="1" type="ORF">H9661_08900</name>
</gene>
<sequence length="94" mass="10985">MIQFDYDETDKNLTLGMSNFVGLSLTEGQLRKFIEDTTDSKVEVLYLGKGYSIRINRNKQIRIAVRNKKWTEVAKLKAEKADLELKIKNMWKKS</sequence>
<dbReference type="EMBL" id="JACSRA010000011">
    <property type="protein sequence ID" value="MBD7911472.1"/>
    <property type="molecule type" value="Genomic_DNA"/>
</dbReference>
<evidence type="ECO:0000313" key="2">
    <source>
        <dbReference type="Proteomes" id="UP000627781"/>
    </source>
</evidence>
<accession>A0ABR8PTH7</accession>
<name>A0ABR8PTH7_9CLOT</name>